<proteinExistence type="predicted"/>
<evidence type="ECO:0000313" key="1">
    <source>
        <dbReference type="EMBL" id="KAH0627677.1"/>
    </source>
</evidence>
<keyword evidence="2" id="KW-1185">Reference proteome</keyword>
<dbReference type="EMBL" id="JAIPUX010000521">
    <property type="protein sequence ID" value="KAH0627677.1"/>
    <property type="molecule type" value="Genomic_DNA"/>
</dbReference>
<organism evidence="1 2">
    <name type="scientific">Phrynosoma platyrhinos</name>
    <name type="common">Desert horned lizard</name>
    <dbReference type="NCBI Taxonomy" id="52577"/>
    <lineage>
        <taxon>Eukaryota</taxon>
        <taxon>Metazoa</taxon>
        <taxon>Chordata</taxon>
        <taxon>Craniata</taxon>
        <taxon>Vertebrata</taxon>
        <taxon>Euteleostomi</taxon>
        <taxon>Lepidosauria</taxon>
        <taxon>Squamata</taxon>
        <taxon>Bifurcata</taxon>
        <taxon>Unidentata</taxon>
        <taxon>Episquamata</taxon>
        <taxon>Toxicofera</taxon>
        <taxon>Iguania</taxon>
        <taxon>Phrynosomatidae</taxon>
        <taxon>Phrynosomatinae</taxon>
        <taxon>Phrynosoma</taxon>
    </lineage>
</organism>
<reference evidence="1 2" key="1">
    <citation type="journal article" date="2022" name="Gigascience">
        <title>A chromosome-level genome assembly and annotation of the desert horned lizard, Phrynosoma platyrhinos, provides insight into chromosomal rearrangements among reptiles.</title>
        <authorList>
            <person name="Koochekian N."/>
            <person name="Ascanio A."/>
            <person name="Farleigh K."/>
            <person name="Card D.C."/>
            <person name="Schield D.R."/>
            <person name="Castoe T.A."/>
            <person name="Jezkova T."/>
        </authorList>
    </citation>
    <scope>NUCLEOTIDE SEQUENCE [LARGE SCALE GENOMIC DNA]</scope>
    <source>
        <strain evidence="1">NK-2021</strain>
    </source>
</reference>
<gene>
    <name evidence="1" type="ORF">JD844_003764</name>
</gene>
<protein>
    <recommendedName>
        <fullName evidence="3">Neurobeachin-like protein 2</fullName>
    </recommendedName>
</protein>
<evidence type="ECO:0008006" key="3">
    <source>
        <dbReference type="Google" id="ProtNLM"/>
    </source>
</evidence>
<comment type="caution">
    <text evidence="1">The sequence shown here is derived from an EMBL/GenBank/DDBJ whole genome shotgun (WGS) entry which is preliminary data.</text>
</comment>
<name>A0ABQ7TE11_PHRPL</name>
<accession>A0ABQ7TE11</accession>
<evidence type="ECO:0000313" key="2">
    <source>
        <dbReference type="Proteomes" id="UP000826234"/>
    </source>
</evidence>
<dbReference type="Proteomes" id="UP000826234">
    <property type="component" value="Unassembled WGS sequence"/>
</dbReference>
<sequence length="282" mass="32307">MLFPNRITQAVGVTPEWVQEKQFTPYPWKGNPEKRNLENVQADRPPAFVRELINLLSACSNKLKNTQGEHLPYRSQLEKVTLYALHLYECLFDPYQTWRRQLSGEIISMKEKSKYKFAPAVLPQEFSSFFQECFKEDEQLPEELQLRLIHLFGAIISGAKQNALLVVTPSSVEVVMLVLRRWCSPASTAPRDPKLLQLTLKSLVGMVHILHASSPSQRKVEIRAILDSYFKVLNSDQPMASLEGSPGPHWEERLIDLRVNMLGKQEEERMVSSLWSSEATGE</sequence>